<organism evidence="10 11">
    <name type="scientific">Meganyctiphanes norvegica</name>
    <name type="common">Northern krill</name>
    <name type="synonym">Thysanopoda norvegica</name>
    <dbReference type="NCBI Taxonomy" id="48144"/>
    <lineage>
        <taxon>Eukaryota</taxon>
        <taxon>Metazoa</taxon>
        <taxon>Ecdysozoa</taxon>
        <taxon>Arthropoda</taxon>
        <taxon>Crustacea</taxon>
        <taxon>Multicrustacea</taxon>
        <taxon>Malacostraca</taxon>
        <taxon>Eumalacostraca</taxon>
        <taxon>Eucarida</taxon>
        <taxon>Euphausiacea</taxon>
        <taxon>Euphausiidae</taxon>
        <taxon>Meganyctiphanes</taxon>
    </lineage>
</organism>
<dbReference type="InterPro" id="IPR052081">
    <property type="entry name" value="Dispatched_Hh_regulator"/>
</dbReference>
<keyword evidence="4 8" id="KW-0472">Membrane</keyword>
<keyword evidence="5" id="KW-0325">Glycoprotein</keyword>
<dbReference type="EMBL" id="CAXKWB010017923">
    <property type="protein sequence ID" value="CAL4119913.1"/>
    <property type="molecule type" value="Genomic_DNA"/>
</dbReference>
<dbReference type="Pfam" id="PF12349">
    <property type="entry name" value="Sterol-sensing"/>
    <property type="match status" value="1"/>
</dbReference>
<dbReference type="GO" id="GO:0016020">
    <property type="term" value="C:membrane"/>
    <property type="evidence" value="ECO:0007669"/>
    <property type="project" value="UniProtKB-SubCell"/>
</dbReference>
<dbReference type="SUPFAM" id="SSF82866">
    <property type="entry name" value="Multidrug efflux transporter AcrB transmembrane domain"/>
    <property type="match status" value="1"/>
</dbReference>
<dbReference type="PANTHER" id="PTHR45951">
    <property type="entry name" value="PROTEIN DISPATCHED-RELATED"/>
    <property type="match status" value="1"/>
</dbReference>
<feature type="non-terminal residue" evidence="10">
    <location>
        <position position="898"/>
    </location>
</feature>
<evidence type="ECO:0000256" key="4">
    <source>
        <dbReference type="ARBA" id="ARBA00023136"/>
    </source>
</evidence>
<dbReference type="Proteomes" id="UP001497623">
    <property type="component" value="Unassembled WGS sequence"/>
</dbReference>
<feature type="region of interest" description="Disordered" evidence="7">
    <location>
        <begin position="15"/>
        <end position="42"/>
    </location>
</feature>
<feature type="transmembrane region" description="Helical" evidence="8">
    <location>
        <begin position="712"/>
        <end position="731"/>
    </location>
</feature>
<evidence type="ECO:0000256" key="2">
    <source>
        <dbReference type="ARBA" id="ARBA00022692"/>
    </source>
</evidence>
<evidence type="ECO:0000256" key="3">
    <source>
        <dbReference type="ARBA" id="ARBA00022989"/>
    </source>
</evidence>
<feature type="transmembrane region" description="Helical" evidence="8">
    <location>
        <begin position="491"/>
        <end position="511"/>
    </location>
</feature>
<keyword evidence="2 8" id="KW-0812">Transmembrane</keyword>
<feature type="transmembrane region" description="Helical" evidence="8">
    <location>
        <begin position="546"/>
        <end position="563"/>
    </location>
</feature>
<proteinExistence type="inferred from homology"/>
<feature type="domain" description="SSD" evidence="9">
    <location>
        <begin position="489"/>
        <end position="650"/>
    </location>
</feature>
<feature type="transmembrane region" description="Helical" evidence="8">
    <location>
        <begin position="625"/>
        <end position="644"/>
    </location>
</feature>
<sequence length="898" mass="100685">MADRGFAPLEAGDIPIAVPQSTGPAQPVKRDGAQVPHGAGSGKKGGRFLCPKFVTASDRRAELIKKKCCPECASILDKYKRTGLAGAGSAVWRTVGPPRIWRYARVLCHHPYAVLSSVVIIVVTCLVLSLTARPLPAFDDPAMGFEARGTTISQRACAWENLLEATSPRGQLSFNPADDPYFLANKTTTSKKNKPRHRHKICVQMTDHGPVEVMNCSDVNNYNSTDYRDDFNVISSKILMDREEDDGYNLEDDWDFSIAENAHGTHNHSHFGADGFFCGPVLPGYGHVVVKSQVERESLLTKRHLKAICELDTRIRSPPEFQNVCTESSSGKCCPSWSLPNFVALISNRTSCHDITDSDVRRVSRLLHRCSHHFDMELEDGCGPLGCRRVPEACLKNDAVYTILHYLVDAAYLMPQAANTKYSEPSMANPHKQQNKQLEQRLTVATIFLPVPRSTAILAYYEQLAKVPLVYDNVTVVAMDLGLKHALFDKLLLADSWLVGVGAGVVLLLMWAYTGSLFITVVTNTTVACALIIAYFMYIFIYEITFFPYMNVLTAIIAIGIGADDSFVYCRVWSLAKQDKEAGTIEKLVGDALHHAAASIIVTSLTTSAAFFASCVSHITAIRCFSIFAGTVVLANLVLMLTWVPACVVVAERWGAASCCLCVPPTPAYATDIPPKCSQVCALPLRFCYWTAESGRVYFEKILPWVVIKLRYLWIILLGICALISAGIVFYKPRLRLPDSQEFQLFNPQHYFEQYDLKYKYQFWFERNLRNDIVNHLPLRIVWGINPVDNGNYLDPESTGHLEFDETFDVSQPESQGWLLDFCRNLRNQSFYQSTLGPLLPNCFIETFKSWMERKCVDPIDRLSRYPCCEDSKFPYKKDVFNKCIHEGIQALYQRSAE</sequence>
<dbReference type="InterPro" id="IPR053958">
    <property type="entry name" value="HMGCR/SNAP/NPC1-like_SSD"/>
</dbReference>
<evidence type="ECO:0000256" key="1">
    <source>
        <dbReference type="ARBA" id="ARBA00004141"/>
    </source>
</evidence>
<evidence type="ECO:0000256" key="8">
    <source>
        <dbReference type="SAM" id="Phobius"/>
    </source>
</evidence>
<accession>A0AAV2RCN8</accession>
<keyword evidence="11" id="KW-1185">Reference proteome</keyword>
<dbReference type="GO" id="GO:0007224">
    <property type="term" value="P:smoothened signaling pathway"/>
    <property type="evidence" value="ECO:0007669"/>
    <property type="project" value="TreeGrafter"/>
</dbReference>
<dbReference type="PANTHER" id="PTHR45951:SF3">
    <property type="entry name" value="PROTEIN DISPATCHED"/>
    <property type="match status" value="1"/>
</dbReference>
<protein>
    <recommendedName>
        <fullName evidence="9">SSD domain-containing protein</fullName>
    </recommendedName>
</protein>
<reference evidence="10 11" key="1">
    <citation type="submission" date="2024-05" db="EMBL/GenBank/DDBJ databases">
        <authorList>
            <person name="Wallberg A."/>
        </authorList>
    </citation>
    <scope>NUCLEOTIDE SEQUENCE [LARGE SCALE GENOMIC DNA]</scope>
</reference>
<evidence type="ECO:0000256" key="5">
    <source>
        <dbReference type="ARBA" id="ARBA00023180"/>
    </source>
</evidence>
<comment type="caution">
    <text evidence="10">The sequence shown here is derived from an EMBL/GenBank/DDBJ whole genome shotgun (WGS) entry which is preliminary data.</text>
</comment>
<evidence type="ECO:0000259" key="9">
    <source>
        <dbReference type="PROSITE" id="PS50156"/>
    </source>
</evidence>
<comment type="subcellular location">
    <subcellularLocation>
        <location evidence="1">Membrane</location>
        <topology evidence="1">Multi-pass membrane protein</topology>
    </subcellularLocation>
</comment>
<dbReference type="PROSITE" id="PS50156">
    <property type="entry name" value="SSD"/>
    <property type="match status" value="1"/>
</dbReference>
<name>A0AAV2RCN8_MEGNR</name>
<gene>
    <name evidence="10" type="ORF">MNOR_LOCUS21880</name>
</gene>
<evidence type="ECO:0000256" key="7">
    <source>
        <dbReference type="SAM" id="MobiDB-lite"/>
    </source>
</evidence>
<feature type="transmembrane region" description="Helical" evidence="8">
    <location>
        <begin position="592"/>
        <end position="613"/>
    </location>
</feature>
<comment type="similarity">
    <text evidence="6">Belongs to the dispatched family.</text>
</comment>
<keyword evidence="3 8" id="KW-1133">Transmembrane helix</keyword>
<dbReference type="Gene3D" id="1.20.1640.10">
    <property type="entry name" value="Multidrug efflux transporter AcrB transmembrane domain"/>
    <property type="match status" value="1"/>
</dbReference>
<dbReference type="InterPro" id="IPR000731">
    <property type="entry name" value="SSD"/>
</dbReference>
<dbReference type="AlphaFoldDB" id="A0AAV2RCN8"/>
<evidence type="ECO:0000313" key="11">
    <source>
        <dbReference type="Proteomes" id="UP001497623"/>
    </source>
</evidence>
<evidence type="ECO:0000313" key="10">
    <source>
        <dbReference type="EMBL" id="CAL4119913.1"/>
    </source>
</evidence>
<dbReference type="GO" id="GO:0022857">
    <property type="term" value="F:transmembrane transporter activity"/>
    <property type="evidence" value="ECO:0007669"/>
    <property type="project" value="TreeGrafter"/>
</dbReference>
<evidence type="ECO:0000256" key="6">
    <source>
        <dbReference type="ARBA" id="ARBA00038046"/>
    </source>
</evidence>